<evidence type="ECO:0000313" key="2">
    <source>
        <dbReference type="Proteomes" id="UP000024635"/>
    </source>
</evidence>
<comment type="caution">
    <text evidence="1">The sequence shown here is derived from an EMBL/GenBank/DDBJ whole genome shotgun (WGS) entry which is preliminary data.</text>
</comment>
<dbReference type="Proteomes" id="UP000024635">
    <property type="component" value="Unassembled WGS sequence"/>
</dbReference>
<dbReference type="EMBL" id="JARK01001337">
    <property type="protein sequence ID" value="EYC33924.1"/>
    <property type="molecule type" value="Genomic_DNA"/>
</dbReference>
<dbReference type="AlphaFoldDB" id="A0A016W239"/>
<dbReference type="OrthoDB" id="10450217at2759"/>
<organism evidence="1 2">
    <name type="scientific">Ancylostoma ceylanicum</name>
    <dbReference type="NCBI Taxonomy" id="53326"/>
    <lineage>
        <taxon>Eukaryota</taxon>
        <taxon>Metazoa</taxon>
        <taxon>Ecdysozoa</taxon>
        <taxon>Nematoda</taxon>
        <taxon>Chromadorea</taxon>
        <taxon>Rhabditida</taxon>
        <taxon>Rhabditina</taxon>
        <taxon>Rhabditomorpha</taxon>
        <taxon>Strongyloidea</taxon>
        <taxon>Ancylostomatidae</taxon>
        <taxon>Ancylostomatinae</taxon>
        <taxon>Ancylostoma</taxon>
    </lineage>
</organism>
<accession>A0A016W239</accession>
<proteinExistence type="predicted"/>
<reference evidence="2" key="1">
    <citation type="journal article" date="2015" name="Nat. Genet.">
        <title>The genome and transcriptome of the zoonotic hookworm Ancylostoma ceylanicum identify infection-specific gene families.</title>
        <authorList>
            <person name="Schwarz E.M."/>
            <person name="Hu Y."/>
            <person name="Antoshechkin I."/>
            <person name="Miller M.M."/>
            <person name="Sternberg P.W."/>
            <person name="Aroian R.V."/>
        </authorList>
    </citation>
    <scope>NUCLEOTIDE SEQUENCE</scope>
    <source>
        <strain evidence="2">HY135</strain>
    </source>
</reference>
<evidence type="ECO:0000313" key="1">
    <source>
        <dbReference type="EMBL" id="EYC33924.1"/>
    </source>
</evidence>
<sequence>MRIVPFHQRFTVARPPQNAVRLMTRQCPRRRGFRSRGLEGFLLGWSESLTPKFIFDPEFLRLELEFFGNRLW</sequence>
<keyword evidence="2" id="KW-1185">Reference proteome</keyword>
<name>A0A016W239_9BILA</name>
<protein>
    <submittedName>
        <fullName evidence="1">Uncharacterized protein</fullName>
    </submittedName>
</protein>
<gene>
    <name evidence="1" type="primary">Acey_s0001.g167</name>
    <name evidence="1" type="ORF">Y032_0001g167</name>
</gene>
<dbReference type="STRING" id="53326.A0A016W239"/>